<dbReference type="EnsemblMetazoa" id="Aqu2.1.40788_001">
    <property type="protein sequence ID" value="Aqu2.1.40788_001"/>
    <property type="gene ID" value="Aqu2.1.40788"/>
</dbReference>
<evidence type="ECO:0000313" key="4">
    <source>
        <dbReference type="EnsemblMetazoa" id="Aqu2.1.40788_001"/>
    </source>
</evidence>
<accession>A0A1X7VN10</accession>
<evidence type="ECO:0000313" key="5">
    <source>
        <dbReference type="Proteomes" id="UP000007879"/>
    </source>
</evidence>
<keyword evidence="1" id="KW-0819">tRNA processing</keyword>
<name>A0A1X7VN10_AMPQE</name>
<dbReference type="InterPro" id="IPR016193">
    <property type="entry name" value="Cytidine_deaminase-like"/>
</dbReference>
<dbReference type="Proteomes" id="UP000007879">
    <property type="component" value="Unassembled WGS sequence"/>
</dbReference>
<dbReference type="AlphaFoldDB" id="A0A1X7VN10"/>
<dbReference type="CDD" id="cd01285">
    <property type="entry name" value="nucleoside_deaminase"/>
    <property type="match status" value="1"/>
</dbReference>
<feature type="domain" description="CMP/dCMP-type deaminase" evidence="3">
    <location>
        <begin position="133"/>
        <end position="300"/>
    </location>
</feature>
<dbReference type="Pfam" id="PF00383">
    <property type="entry name" value="dCMP_cyt_deam_1"/>
    <property type="match status" value="1"/>
</dbReference>
<dbReference type="eggNOG" id="KOG2771">
    <property type="taxonomic scope" value="Eukaryota"/>
</dbReference>
<dbReference type="PANTHER" id="PTHR11079:SF156">
    <property type="entry name" value="INACTIVE TRNA-SPECIFIC ADENOSINE DEAMINASE-LIKE PROTEIN 3-RELATED"/>
    <property type="match status" value="1"/>
</dbReference>
<dbReference type="OrthoDB" id="3180714at2759"/>
<dbReference type="PANTHER" id="PTHR11079">
    <property type="entry name" value="CYTOSINE DEAMINASE FAMILY MEMBER"/>
    <property type="match status" value="1"/>
</dbReference>
<dbReference type="GO" id="GO:0005634">
    <property type="term" value="C:nucleus"/>
    <property type="evidence" value="ECO:0007669"/>
    <property type="project" value="TreeGrafter"/>
</dbReference>
<dbReference type="SUPFAM" id="SSF53927">
    <property type="entry name" value="Cytidine deaminase-like"/>
    <property type="match status" value="1"/>
</dbReference>
<evidence type="ECO:0000256" key="1">
    <source>
        <dbReference type="ARBA" id="ARBA00022694"/>
    </source>
</evidence>
<dbReference type="PROSITE" id="PS51747">
    <property type="entry name" value="CYT_DCMP_DEAMINASES_2"/>
    <property type="match status" value="1"/>
</dbReference>
<reference evidence="5" key="1">
    <citation type="journal article" date="2010" name="Nature">
        <title>The Amphimedon queenslandica genome and the evolution of animal complexity.</title>
        <authorList>
            <person name="Srivastava M."/>
            <person name="Simakov O."/>
            <person name="Chapman J."/>
            <person name="Fahey B."/>
            <person name="Gauthier M.E."/>
            <person name="Mitros T."/>
            <person name="Richards G.S."/>
            <person name="Conaco C."/>
            <person name="Dacre M."/>
            <person name="Hellsten U."/>
            <person name="Larroux C."/>
            <person name="Putnam N.H."/>
            <person name="Stanke M."/>
            <person name="Adamska M."/>
            <person name="Darling A."/>
            <person name="Degnan S.M."/>
            <person name="Oakley T.H."/>
            <person name="Plachetzki D.C."/>
            <person name="Zhai Y."/>
            <person name="Adamski M."/>
            <person name="Calcino A."/>
            <person name="Cummins S.F."/>
            <person name="Goodstein D.M."/>
            <person name="Harris C."/>
            <person name="Jackson D.J."/>
            <person name="Leys S.P."/>
            <person name="Shu S."/>
            <person name="Woodcroft B.J."/>
            <person name="Vervoort M."/>
            <person name="Kosik K.S."/>
            <person name="Manning G."/>
            <person name="Degnan B.M."/>
            <person name="Rokhsar D.S."/>
        </authorList>
    </citation>
    <scope>NUCLEOTIDE SEQUENCE [LARGE SCALE GENOMIC DNA]</scope>
</reference>
<gene>
    <name evidence="4" type="primary">100633795</name>
</gene>
<comment type="similarity">
    <text evidence="2">Belongs to the cytidine and deoxycytidylate deaminase family. ADAT3 subfamily.</text>
</comment>
<sequence length="313" mass="36275">MEGKFEAVLHDDYYKDIELCWFSCGLIADKKEAAQIIKKLAISHPMSNYLHLKRVKQFNDELHVLIKRVEDNEDSMLFIEGITQIYTIQVPLKKPLTRKQFIESQKFWNCHFFEDKKLEKYVAGLMFTSEEIERHKCYMKLAQDEATKIMSPAGGLIVDPEQDIILARGYTNTKWHPLQHAVMKCIDEVARLQGGGAWNEPAAVNRTSDDKRRISVDIDGTAVEQESGAPVEKRSKIESYLCTKYDLYTTHEPCIMCSMALVHSRIGRVFYIHPDPFAGGIGSRVKIHCRTNINHHFEVFRMHDFDKKDLYNE</sequence>
<proteinExistence type="inferred from homology"/>
<dbReference type="InParanoid" id="A0A1X7VN10"/>
<dbReference type="GO" id="GO:0052717">
    <property type="term" value="F:tRNA-specific adenosine-34 deaminase activity"/>
    <property type="evidence" value="ECO:0007669"/>
    <property type="project" value="TreeGrafter"/>
</dbReference>
<evidence type="ECO:0000259" key="3">
    <source>
        <dbReference type="PROSITE" id="PS51747"/>
    </source>
</evidence>
<dbReference type="Gene3D" id="3.40.140.10">
    <property type="entry name" value="Cytidine Deaminase, domain 2"/>
    <property type="match status" value="1"/>
</dbReference>
<organism evidence="4">
    <name type="scientific">Amphimedon queenslandica</name>
    <name type="common">Sponge</name>
    <dbReference type="NCBI Taxonomy" id="400682"/>
    <lineage>
        <taxon>Eukaryota</taxon>
        <taxon>Metazoa</taxon>
        <taxon>Porifera</taxon>
        <taxon>Demospongiae</taxon>
        <taxon>Heteroscleromorpha</taxon>
        <taxon>Haplosclerida</taxon>
        <taxon>Niphatidae</taxon>
        <taxon>Amphimedon</taxon>
    </lineage>
</organism>
<dbReference type="GO" id="GO:0005737">
    <property type="term" value="C:cytoplasm"/>
    <property type="evidence" value="ECO:0007669"/>
    <property type="project" value="TreeGrafter"/>
</dbReference>
<dbReference type="STRING" id="400682.A0A1X7VN10"/>
<evidence type="ECO:0000256" key="2">
    <source>
        <dbReference type="ARBA" id="ARBA00038160"/>
    </source>
</evidence>
<reference evidence="4" key="2">
    <citation type="submission" date="2017-05" db="UniProtKB">
        <authorList>
            <consortium name="EnsemblMetazoa"/>
        </authorList>
    </citation>
    <scope>IDENTIFICATION</scope>
</reference>
<dbReference type="InterPro" id="IPR002125">
    <property type="entry name" value="CMP_dCMP_dom"/>
</dbReference>
<keyword evidence="5" id="KW-1185">Reference proteome</keyword>
<dbReference type="EnsemblMetazoa" id="XM_011411565.2">
    <property type="protein sequence ID" value="XP_011409867.2"/>
    <property type="gene ID" value="LOC100633795"/>
</dbReference>
<dbReference type="GO" id="GO:0008033">
    <property type="term" value="P:tRNA processing"/>
    <property type="evidence" value="ECO:0007669"/>
    <property type="project" value="UniProtKB-KW"/>
</dbReference>
<dbReference type="KEGG" id="aqu:100633795"/>
<protein>
    <recommendedName>
        <fullName evidence="3">CMP/dCMP-type deaminase domain-containing protein</fullName>
    </recommendedName>
</protein>